<keyword evidence="2" id="KW-0472">Membrane</keyword>
<evidence type="ECO:0000313" key="4">
    <source>
        <dbReference type="Proteomes" id="UP000235371"/>
    </source>
</evidence>
<dbReference type="Proteomes" id="UP000235371">
    <property type="component" value="Unassembled WGS sequence"/>
</dbReference>
<dbReference type="AlphaFoldDB" id="A0A2J6TUJ5"/>
<feature type="transmembrane region" description="Helical" evidence="2">
    <location>
        <begin position="115"/>
        <end position="134"/>
    </location>
</feature>
<gene>
    <name evidence="3" type="ORF">K444DRAFT_658965</name>
</gene>
<keyword evidence="2" id="KW-1133">Transmembrane helix</keyword>
<accession>A0A2J6TUJ5</accession>
<name>A0A2J6TUJ5_9HELO</name>
<feature type="transmembrane region" description="Helical" evidence="2">
    <location>
        <begin position="42"/>
        <end position="64"/>
    </location>
</feature>
<evidence type="ECO:0000256" key="1">
    <source>
        <dbReference type="SAM" id="MobiDB-lite"/>
    </source>
</evidence>
<dbReference type="InParanoid" id="A0A2J6TUJ5"/>
<sequence>MSSMLEKKSPQEMILPGAGDPTSDAGVSLEKKSSPRTDLFRTLAHLLLSLGWLAPILAVSVLNFRSYVVGTNLSCGVRRCRADPWAVEAAGSQQFESHDHEILNALQLVAKALEIWFVFLAGVVVFGLTILLAGKGDGLPMRHLKIPFDYTDLGSFLEPSLWTSIIPRIETRPQPRSDATRSLQPTTSRRNLYIFVGFVLAIGIVCNLMGPVTAVLLLPSLSWREVGVPEKYRVFTDMASTDPPMNPKFLNSGWCTLANLTAGNYSCVSSEIDTMLLQTDGTIPSVNSEELVSFVFNYTWDPIFDFWDILAPNRQVLDSISDDYYGWSSIYNPDYNPPVDLANFSVSTFQALSNAREVIVHRQGPSLLLSGGCFAAVSTSAVHISNDKGVFCYDFTGYYIPTLFPVSGTSNEENVSTMCMPTGSGWTGDNAHSEFQVANYSSSDPIAVNVYSTEKVIYLNQSTHHCATGTNATNSTSCDWNSMFAADIESDMRNISINPLVAEYYSSDNSTFWICLSFSYLRLSTYILDTSGNNPFSLGLVELQGEDVIHPADDPIFIHPDWVLASLSVDRGSTVPEYRGSSTVLADALQFSGSDESIGLAEVHAIIMGQALSLINYATEDVNSTSDKLPTSTPMLNVSLLLYAWMYGLQSVTSKLGVAVALIGCVIVLLGIVIKAWRRTVPRDLLDFVTVALKQTPPEVLKNLEEKETVKVRFRMRNQKDTEFEF</sequence>
<dbReference type="OrthoDB" id="3552865at2759"/>
<dbReference type="RefSeq" id="XP_024743603.1">
    <property type="nucleotide sequence ID" value="XM_024886316.1"/>
</dbReference>
<organism evidence="3 4">
    <name type="scientific">Hyaloscypha bicolor E</name>
    <dbReference type="NCBI Taxonomy" id="1095630"/>
    <lineage>
        <taxon>Eukaryota</taxon>
        <taxon>Fungi</taxon>
        <taxon>Dikarya</taxon>
        <taxon>Ascomycota</taxon>
        <taxon>Pezizomycotina</taxon>
        <taxon>Leotiomycetes</taxon>
        <taxon>Helotiales</taxon>
        <taxon>Hyaloscyphaceae</taxon>
        <taxon>Hyaloscypha</taxon>
        <taxon>Hyaloscypha bicolor</taxon>
    </lineage>
</organism>
<dbReference type="GeneID" id="36594393"/>
<proteinExistence type="predicted"/>
<protein>
    <submittedName>
        <fullName evidence="3">Uncharacterized protein</fullName>
    </submittedName>
</protein>
<feature type="compositionally biased region" description="Basic and acidic residues" evidence="1">
    <location>
        <begin position="1"/>
        <end position="10"/>
    </location>
</feature>
<keyword evidence="2" id="KW-0812">Transmembrane</keyword>
<feature type="region of interest" description="Disordered" evidence="1">
    <location>
        <begin position="1"/>
        <end position="30"/>
    </location>
</feature>
<keyword evidence="4" id="KW-1185">Reference proteome</keyword>
<reference evidence="3 4" key="1">
    <citation type="submission" date="2016-04" db="EMBL/GenBank/DDBJ databases">
        <title>A degradative enzymes factory behind the ericoid mycorrhizal symbiosis.</title>
        <authorList>
            <consortium name="DOE Joint Genome Institute"/>
            <person name="Martino E."/>
            <person name="Morin E."/>
            <person name="Grelet G."/>
            <person name="Kuo A."/>
            <person name="Kohler A."/>
            <person name="Daghino S."/>
            <person name="Barry K."/>
            <person name="Choi C."/>
            <person name="Cichocki N."/>
            <person name="Clum A."/>
            <person name="Copeland A."/>
            <person name="Hainaut M."/>
            <person name="Haridas S."/>
            <person name="Labutti K."/>
            <person name="Lindquist E."/>
            <person name="Lipzen A."/>
            <person name="Khouja H.-R."/>
            <person name="Murat C."/>
            <person name="Ohm R."/>
            <person name="Olson A."/>
            <person name="Spatafora J."/>
            <person name="Veneault-Fourrey C."/>
            <person name="Henrissat B."/>
            <person name="Grigoriev I."/>
            <person name="Martin F."/>
            <person name="Perotto S."/>
        </authorList>
    </citation>
    <scope>NUCLEOTIDE SEQUENCE [LARGE SCALE GENOMIC DNA]</scope>
    <source>
        <strain evidence="3 4">E</strain>
    </source>
</reference>
<dbReference type="EMBL" id="KZ613743">
    <property type="protein sequence ID" value="PMD66699.1"/>
    <property type="molecule type" value="Genomic_DNA"/>
</dbReference>
<feature type="transmembrane region" description="Helical" evidence="2">
    <location>
        <begin position="656"/>
        <end position="677"/>
    </location>
</feature>
<feature type="transmembrane region" description="Helical" evidence="2">
    <location>
        <begin position="192"/>
        <end position="218"/>
    </location>
</feature>
<evidence type="ECO:0000313" key="3">
    <source>
        <dbReference type="EMBL" id="PMD66699.1"/>
    </source>
</evidence>
<evidence type="ECO:0000256" key="2">
    <source>
        <dbReference type="SAM" id="Phobius"/>
    </source>
</evidence>